<reference evidence="3" key="1">
    <citation type="journal article" date="2019" name="Int. J. Syst. Evol. Microbiol.">
        <title>The Global Catalogue of Microorganisms (GCM) 10K type strain sequencing project: providing services to taxonomists for standard genome sequencing and annotation.</title>
        <authorList>
            <consortium name="The Broad Institute Genomics Platform"/>
            <consortium name="The Broad Institute Genome Sequencing Center for Infectious Disease"/>
            <person name="Wu L."/>
            <person name="Ma J."/>
        </authorList>
    </citation>
    <scope>NUCLEOTIDE SEQUENCE [LARGE SCALE GENOMIC DNA]</scope>
    <source>
        <strain evidence="3">JCM 17939</strain>
    </source>
</reference>
<proteinExistence type="predicted"/>
<organism evidence="2 3">
    <name type="scientific">Actinoallomurus vinaceus</name>
    <dbReference type="NCBI Taxonomy" id="1080074"/>
    <lineage>
        <taxon>Bacteria</taxon>
        <taxon>Bacillati</taxon>
        <taxon>Actinomycetota</taxon>
        <taxon>Actinomycetes</taxon>
        <taxon>Streptosporangiales</taxon>
        <taxon>Thermomonosporaceae</taxon>
        <taxon>Actinoallomurus</taxon>
    </lineage>
</organism>
<feature type="compositionally biased region" description="Basic and acidic residues" evidence="1">
    <location>
        <begin position="39"/>
        <end position="51"/>
    </location>
</feature>
<accession>A0ABP8UC65</accession>
<evidence type="ECO:0000313" key="2">
    <source>
        <dbReference type="EMBL" id="GAA4627760.1"/>
    </source>
</evidence>
<protein>
    <recommendedName>
        <fullName evidence="4">Pr1-like protein</fullName>
    </recommendedName>
</protein>
<dbReference type="Proteomes" id="UP001501442">
    <property type="component" value="Unassembled WGS sequence"/>
</dbReference>
<feature type="region of interest" description="Disordered" evidence="1">
    <location>
        <begin position="113"/>
        <end position="157"/>
    </location>
</feature>
<dbReference type="EMBL" id="BAABHK010000005">
    <property type="protein sequence ID" value="GAA4627760.1"/>
    <property type="molecule type" value="Genomic_DNA"/>
</dbReference>
<feature type="region of interest" description="Disordered" evidence="1">
    <location>
        <begin position="1"/>
        <end position="79"/>
    </location>
</feature>
<keyword evidence="3" id="KW-1185">Reference proteome</keyword>
<feature type="compositionally biased region" description="Basic and acidic residues" evidence="1">
    <location>
        <begin position="1"/>
        <end position="22"/>
    </location>
</feature>
<name>A0ABP8UC65_9ACTN</name>
<evidence type="ECO:0000313" key="3">
    <source>
        <dbReference type="Proteomes" id="UP001501442"/>
    </source>
</evidence>
<evidence type="ECO:0008006" key="4">
    <source>
        <dbReference type="Google" id="ProtNLM"/>
    </source>
</evidence>
<comment type="caution">
    <text evidence="2">The sequence shown here is derived from an EMBL/GenBank/DDBJ whole genome shotgun (WGS) entry which is preliminary data.</text>
</comment>
<feature type="compositionally biased region" description="Basic and acidic residues" evidence="1">
    <location>
        <begin position="113"/>
        <end position="127"/>
    </location>
</feature>
<evidence type="ECO:0000256" key="1">
    <source>
        <dbReference type="SAM" id="MobiDB-lite"/>
    </source>
</evidence>
<gene>
    <name evidence="2" type="ORF">GCM10023196_041290</name>
</gene>
<sequence length="157" mass="17107">MAVRDRRLGATNAEEKRGEKQENGGQGEGGTTAVPVPSPRRDRRGDRRGGGWRDVAGADGRHAESTKNPTHGGAPGVSERVRISWPSWLYLFSYVRTRWDLWPIAAHCGERAESPREDAGATTEPRRLSPFTAGTRVDHVTAGSAMGRTRVRHPASA</sequence>